<dbReference type="AlphaFoldDB" id="A0A1F6G1X9"/>
<reference evidence="1 2" key="1">
    <citation type="journal article" date="2016" name="Nat. Commun.">
        <title>Thousands of microbial genomes shed light on interconnected biogeochemical processes in an aquifer system.</title>
        <authorList>
            <person name="Anantharaman K."/>
            <person name="Brown C.T."/>
            <person name="Hug L.A."/>
            <person name="Sharon I."/>
            <person name="Castelle C.J."/>
            <person name="Probst A.J."/>
            <person name="Thomas B.C."/>
            <person name="Singh A."/>
            <person name="Wilkins M.J."/>
            <person name="Karaoz U."/>
            <person name="Brodie E.L."/>
            <person name="Williams K.H."/>
            <person name="Hubbard S.S."/>
            <person name="Banfield J.F."/>
        </authorList>
    </citation>
    <scope>NUCLEOTIDE SEQUENCE [LARGE SCALE GENOMIC DNA]</scope>
</reference>
<accession>A0A1F6G1X9</accession>
<sequence>MNRSEAPDALQRDLAPVEQLLSSTFLQVTEIFAQILRNRAGTKFSTFEERQAAAHQIGRILESISMRCRCTTCGEPAILKAVRAGNSKHGVFQFDHTRGRRSSHSGSVDLPLIELVPEPKDGRKK</sequence>
<proteinExistence type="predicted"/>
<name>A0A1F6G1X9_9BACT</name>
<evidence type="ECO:0000313" key="2">
    <source>
        <dbReference type="Proteomes" id="UP000178601"/>
    </source>
</evidence>
<protein>
    <submittedName>
        <fullName evidence="1">Uncharacterized protein</fullName>
    </submittedName>
</protein>
<comment type="caution">
    <text evidence="1">The sequence shown here is derived from an EMBL/GenBank/DDBJ whole genome shotgun (WGS) entry which is preliminary data.</text>
</comment>
<gene>
    <name evidence="1" type="ORF">A3H16_00975</name>
</gene>
<organism evidence="1 2">
    <name type="scientific">Candidatus Kaiserbacteria bacterium RIFCSPLOWO2_12_FULL_53_8</name>
    <dbReference type="NCBI Taxonomy" id="1798529"/>
    <lineage>
        <taxon>Bacteria</taxon>
        <taxon>Candidatus Kaiseribacteriota</taxon>
    </lineage>
</organism>
<dbReference type="EMBL" id="MFMQ01000017">
    <property type="protein sequence ID" value="OGG92132.1"/>
    <property type="molecule type" value="Genomic_DNA"/>
</dbReference>
<evidence type="ECO:0000313" key="1">
    <source>
        <dbReference type="EMBL" id="OGG92132.1"/>
    </source>
</evidence>
<dbReference type="Proteomes" id="UP000178601">
    <property type="component" value="Unassembled WGS sequence"/>
</dbReference>